<gene>
    <name evidence="9" type="ORF">INT44_003680</name>
</gene>
<name>A0A8H7PVL7_9FUNG</name>
<keyword evidence="10" id="KW-1185">Reference proteome</keyword>
<evidence type="ECO:0000259" key="7">
    <source>
        <dbReference type="Pfam" id="PF13649"/>
    </source>
</evidence>
<dbReference type="Gene3D" id="3.40.50.150">
    <property type="entry name" value="Vaccinia Virus protein VP39"/>
    <property type="match status" value="1"/>
</dbReference>
<evidence type="ECO:0000256" key="2">
    <source>
        <dbReference type="ARBA" id="ARBA00022603"/>
    </source>
</evidence>
<organism evidence="9 10">
    <name type="scientific">Umbelopsis vinacea</name>
    <dbReference type="NCBI Taxonomy" id="44442"/>
    <lineage>
        <taxon>Eukaryota</taxon>
        <taxon>Fungi</taxon>
        <taxon>Fungi incertae sedis</taxon>
        <taxon>Mucoromycota</taxon>
        <taxon>Mucoromycotina</taxon>
        <taxon>Umbelopsidomycetes</taxon>
        <taxon>Umbelopsidales</taxon>
        <taxon>Umbelopsidaceae</taxon>
        <taxon>Umbelopsis</taxon>
    </lineage>
</organism>
<dbReference type="Pfam" id="PF22528">
    <property type="entry name" value="PRMT_C"/>
    <property type="match status" value="1"/>
</dbReference>
<dbReference type="GO" id="GO:0032259">
    <property type="term" value="P:methylation"/>
    <property type="evidence" value="ECO:0007669"/>
    <property type="project" value="UniProtKB-KW"/>
</dbReference>
<accession>A0A8H7PVL7</accession>
<dbReference type="SUPFAM" id="SSF53335">
    <property type="entry name" value="S-adenosyl-L-methionine-dependent methyltransferases"/>
    <property type="match status" value="1"/>
</dbReference>
<evidence type="ECO:0000256" key="6">
    <source>
        <dbReference type="PROSITE-ProRule" id="PRU01015"/>
    </source>
</evidence>
<evidence type="ECO:0000259" key="8">
    <source>
        <dbReference type="Pfam" id="PF22528"/>
    </source>
</evidence>
<evidence type="ECO:0000256" key="4">
    <source>
        <dbReference type="ARBA" id="ARBA00022691"/>
    </source>
</evidence>
<dbReference type="InterPro" id="IPR055135">
    <property type="entry name" value="PRMT_dom"/>
</dbReference>
<proteinExistence type="predicted"/>
<evidence type="ECO:0000313" key="9">
    <source>
        <dbReference type="EMBL" id="KAG2180673.1"/>
    </source>
</evidence>
<dbReference type="EC" id="2.1.1.319" evidence="1"/>
<dbReference type="FunFam" id="3.40.50.150:FF:000003">
    <property type="entry name" value="Blast:Protein arginine N-methyltransferase 1"/>
    <property type="match status" value="1"/>
</dbReference>
<dbReference type="Pfam" id="PF13649">
    <property type="entry name" value="Methyltransf_25"/>
    <property type="match status" value="1"/>
</dbReference>
<evidence type="ECO:0000256" key="1">
    <source>
        <dbReference type="ARBA" id="ARBA00011925"/>
    </source>
</evidence>
<dbReference type="GO" id="GO:0042054">
    <property type="term" value="F:histone methyltransferase activity"/>
    <property type="evidence" value="ECO:0007669"/>
    <property type="project" value="TreeGrafter"/>
</dbReference>
<dbReference type="InterPro" id="IPR025799">
    <property type="entry name" value="Arg_MeTrfase"/>
</dbReference>
<dbReference type="PANTHER" id="PTHR11006">
    <property type="entry name" value="PROTEIN ARGININE N-METHYLTRANSFERASE"/>
    <property type="match status" value="1"/>
</dbReference>
<dbReference type="FunFam" id="2.70.160.11:FF:000001">
    <property type="entry name" value="Blast:Protein arginine N-methyltransferase 1"/>
    <property type="match status" value="1"/>
</dbReference>
<dbReference type="GO" id="GO:0035242">
    <property type="term" value="F:protein-arginine omega-N asymmetric methyltransferase activity"/>
    <property type="evidence" value="ECO:0007669"/>
    <property type="project" value="UniProtKB-EC"/>
</dbReference>
<feature type="domain" description="Methyltransferase" evidence="7">
    <location>
        <begin position="53"/>
        <end position="150"/>
    </location>
</feature>
<keyword evidence="2 6" id="KW-0489">Methyltransferase</keyword>
<evidence type="ECO:0000313" key="10">
    <source>
        <dbReference type="Proteomes" id="UP000612746"/>
    </source>
</evidence>
<dbReference type="InterPro" id="IPR041698">
    <property type="entry name" value="Methyltransf_25"/>
</dbReference>
<dbReference type="CDD" id="cd02440">
    <property type="entry name" value="AdoMet_MTases"/>
    <property type="match status" value="1"/>
</dbReference>
<dbReference type="GO" id="GO:0005634">
    <property type="term" value="C:nucleus"/>
    <property type="evidence" value="ECO:0007669"/>
    <property type="project" value="TreeGrafter"/>
</dbReference>
<dbReference type="InterPro" id="IPR029063">
    <property type="entry name" value="SAM-dependent_MTases_sf"/>
</dbReference>
<comment type="catalytic activity">
    <reaction evidence="5">
        <text>L-arginyl-[protein] + S-adenosyl-L-methionine = N(omega)-methyl-L-arginyl-[protein] + S-adenosyl-L-homocysteine + H(+)</text>
        <dbReference type="Rhea" id="RHEA:48100"/>
        <dbReference type="Rhea" id="RHEA-COMP:10532"/>
        <dbReference type="Rhea" id="RHEA-COMP:11990"/>
        <dbReference type="ChEBI" id="CHEBI:15378"/>
        <dbReference type="ChEBI" id="CHEBI:29965"/>
        <dbReference type="ChEBI" id="CHEBI:57856"/>
        <dbReference type="ChEBI" id="CHEBI:59789"/>
        <dbReference type="ChEBI" id="CHEBI:65280"/>
    </reaction>
    <physiologicalReaction direction="left-to-right" evidence="5">
        <dbReference type="Rhea" id="RHEA:48101"/>
    </physiologicalReaction>
</comment>
<dbReference type="AlphaFoldDB" id="A0A8H7PVL7"/>
<evidence type="ECO:0000256" key="3">
    <source>
        <dbReference type="ARBA" id="ARBA00022679"/>
    </source>
</evidence>
<dbReference type="Proteomes" id="UP000612746">
    <property type="component" value="Unassembled WGS sequence"/>
</dbReference>
<keyword evidence="3 6" id="KW-0808">Transferase</keyword>
<dbReference type="OrthoDB" id="7848332at2759"/>
<keyword evidence="4 6" id="KW-0949">S-adenosyl-L-methionine</keyword>
<comment type="caution">
    <text evidence="9">The sequence shown here is derived from an EMBL/GenBank/DDBJ whole genome shotgun (WGS) entry which is preliminary data.</text>
</comment>
<evidence type="ECO:0000256" key="5">
    <source>
        <dbReference type="ARBA" id="ARBA00049303"/>
    </source>
</evidence>
<sequence>MATEEEKLTSKDYYFDSYAHFGIHEEMLKDEVRTLSYRASMYQNKHLFKDKIVLDVGCGTGILSMFAAKSGAKHVYGIDMSNIIIQARQIVEDNGLTDKVTLIQGKMEDVQLPVPQVDIIISEWMGYFLLYESMLDTVLVARDKYLAPGGLIFPDKATMYIAAIEDGDYKDEKIGYWDNVYGFDYSSIKNLAIKEPLVDTVDVKTVVTSPHAFKVKYWVHIEKSLCQLHFTDRHVLQEIDILTVTKEDLTFTSDFKLTAARDDYIHAFIAWFDISFTACHKPVRFSTGPHAKYTHWKQTVFYTPETVTIKAGEEISGTVRCAPNKSNPRDLDIDIDYRFQGINGECEEHCDFKMC</sequence>
<dbReference type="Gene3D" id="2.70.160.11">
    <property type="entry name" value="Hnrnp arginine n-methyltransferase1"/>
    <property type="match status" value="1"/>
</dbReference>
<dbReference type="PROSITE" id="PS51678">
    <property type="entry name" value="SAM_MT_PRMT"/>
    <property type="match status" value="1"/>
</dbReference>
<feature type="domain" description="Protein arginine N-methyltransferase" evidence="8">
    <location>
        <begin position="155"/>
        <end position="341"/>
    </location>
</feature>
<protein>
    <recommendedName>
        <fullName evidence="1">type I protein arginine methyltransferase</fullName>
        <ecNumber evidence="1">2.1.1.319</ecNumber>
    </recommendedName>
</protein>
<dbReference type="EMBL" id="JAEPRA010000009">
    <property type="protein sequence ID" value="KAG2180673.1"/>
    <property type="molecule type" value="Genomic_DNA"/>
</dbReference>
<reference evidence="9" key="1">
    <citation type="submission" date="2020-12" db="EMBL/GenBank/DDBJ databases">
        <title>Metabolic potential, ecology and presence of endohyphal bacteria is reflected in genomic diversity of Mucoromycotina.</title>
        <authorList>
            <person name="Muszewska A."/>
            <person name="Okrasinska A."/>
            <person name="Steczkiewicz K."/>
            <person name="Drgas O."/>
            <person name="Orlowska M."/>
            <person name="Perlinska-Lenart U."/>
            <person name="Aleksandrzak-Piekarczyk T."/>
            <person name="Szatraj K."/>
            <person name="Zielenkiewicz U."/>
            <person name="Pilsyk S."/>
            <person name="Malc E."/>
            <person name="Mieczkowski P."/>
            <person name="Kruszewska J.S."/>
            <person name="Biernat P."/>
            <person name="Pawlowska J."/>
        </authorList>
    </citation>
    <scope>NUCLEOTIDE SEQUENCE</scope>
    <source>
        <strain evidence="9">WA0000051536</strain>
    </source>
</reference>
<dbReference type="PANTHER" id="PTHR11006:SF53">
    <property type="entry name" value="PROTEIN ARGININE N-METHYLTRANSFERASE 3"/>
    <property type="match status" value="1"/>
</dbReference>